<evidence type="ECO:0000313" key="3">
    <source>
        <dbReference type="Proteomes" id="UP000001431"/>
    </source>
</evidence>
<dbReference type="Pfam" id="PF18894">
    <property type="entry name" value="PhageMetallopep"/>
    <property type="match status" value="1"/>
</dbReference>
<accession>A3MUY7</accession>
<proteinExistence type="predicted"/>
<dbReference type="EMBL" id="CP000561">
    <property type="protein sequence ID" value="ABO08454.1"/>
    <property type="molecule type" value="Genomic_DNA"/>
</dbReference>
<dbReference type="eggNOG" id="arCOG04217">
    <property type="taxonomic scope" value="Archaea"/>
</dbReference>
<name>A3MUY7_PYRCJ</name>
<reference evidence="2" key="1">
    <citation type="submission" date="2007-02" db="EMBL/GenBank/DDBJ databases">
        <title>Complete sequence of Pyrobaculum calidifontis JCM 11548.</title>
        <authorList>
            <consortium name="US DOE Joint Genome Institute"/>
            <person name="Copeland A."/>
            <person name="Lucas S."/>
            <person name="Lapidus A."/>
            <person name="Barry K."/>
            <person name="Glavina del Rio T."/>
            <person name="Dalin E."/>
            <person name="Tice H."/>
            <person name="Pitluck S."/>
            <person name="Chain P."/>
            <person name="Malfatti S."/>
            <person name="Shin M."/>
            <person name="Vergez L."/>
            <person name="Schmutz J."/>
            <person name="Larimer F."/>
            <person name="Land M."/>
            <person name="Hauser L."/>
            <person name="Kyrpides N."/>
            <person name="Mikhailova N."/>
            <person name="Cozen A.E."/>
            <person name="Fitz-Gibbon S.T."/>
            <person name="House C.H."/>
            <person name="Saltikov C."/>
            <person name="Lowe T.M."/>
            <person name="Richardson P."/>
        </authorList>
    </citation>
    <scope>NUCLEOTIDE SEQUENCE [LARGE SCALE GENOMIC DNA]</scope>
    <source>
        <strain evidence="2">JCM 11548</strain>
    </source>
</reference>
<dbReference type="AlphaFoldDB" id="A3MUY7"/>
<dbReference type="HOGENOM" id="CLU_136010_0_0_2"/>
<dbReference type="KEGG" id="pcl:Pcal_1029"/>
<evidence type="ECO:0000313" key="2">
    <source>
        <dbReference type="EMBL" id="ABO08454.1"/>
    </source>
</evidence>
<dbReference type="GeneID" id="4908551"/>
<dbReference type="InterPro" id="IPR043998">
    <property type="entry name" value="Put_Metallopep"/>
</dbReference>
<evidence type="ECO:0000259" key="1">
    <source>
        <dbReference type="Pfam" id="PF18894"/>
    </source>
</evidence>
<dbReference type="Proteomes" id="UP000001431">
    <property type="component" value="Chromosome"/>
</dbReference>
<gene>
    <name evidence="2" type="ordered locus">Pcal_1029</name>
</gene>
<keyword evidence="3" id="KW-1185">Reference proteome</keyword>
<protein>
    <recommendedName>
        <fullName evidence="1">Putative phage metallopeptidase domain-containing protein</fullName>
    </recommendedName>
</protein>
<dbReference type="RefSeq" id="WP_011849712.1">
    <property type="nucleotide sequence ID" value="NC_009073.1"/>
</dbReference>
<sequence length="130" mass="15038">MIRLEEIERDIKAWARARGLRHLADVEIAVVYNPRSRSRAVARMWGLNRVFQLAYGMPPLYVLELLEAFFHMSCQGRARVLAHELAHVPSTASGALRPHNKAFWRDYRRYAGMMTCDDFPSLRLISPRGI</sequence>
<organism evidence="2 3">
    <name type="scientific">Pyrobaculum calidifontis (strain DSM 21063 / JCM 11548 / VA1)</name>
    <dbReference type="NCBI Taxonomy" id="410359"/>
    <lineage>
        <taxon>Archaea</taxon>
        <taxon>Thermoproteota</taxon>
        <taxon>Thermoprotei</taxon>
        <taxon>Thermoproteales</taxon>
        <taxon>Thermoproteaceae</taxon>
        <taxon>Pyrobaculum</taxon>
    </lineage>
</organism>
<feature type="domain" description="Putative phage metallopeptidase" evidence="1">
    <location>
        <begin position="2"/>
        <end position="111"/>
    </location>
</feature>
<dbReference type="STRING" id="410359.Pcal_1029"/>